<dbReference type="Gene3D" id="3.30.460.10">
    <property type="entry name" value="Beta Polymerase, domain 2"/>
    <property type="match status" value="1"/>
</dbReference>
<reference evidence="2 3" key="1">
    <citation type="submission" date="2023-11" db="EMBL/GenBank/DDBJ databases">
        <title>Dfirmibasis_genome.</title>
        <authorList>
            <person name="Edelbroek B."/>
            <person name="Kjellin J."/>
            <person name="Jerlstrom-Hultqvist J."/>
            <person name="Soderbom F."/>
        </authorList>
    </citation>
    <scope>NUCLEOTIDE SEQUENCE [LARGE SCALE GENOMIC DNA]</scope>
    <source>
        <strain evidence="2 3">TNS-C-14</strain>
    </source>
</reference>
<comment type="caution">
    <text evidence="2">The sequence shown here is derived from an EMBL/GenBank/DDBJ whole genome shotgun (WGS) entry which is preliminary data.</text>
</comment>
<dbReference type="PANTHER" id="PTHR47837">
    <property type="entry name" value="GTP PYROPHOSPHOKINASE YJBM"/>
    <property type="match status" value="1"/>
</dbReference>
<dbReference type="Proteomes" id="UP001344447">
    <property type="component" value="Unassembled WGS sequence"/>
</dbReference>
<evidence type="ECO:0000313" key="3">
    <source>
        <dbReference type="Proteomes" id="UP001344447"/>
    </source>
</evidence>
<dbReference type="Pfam" id="PF04607">
    <property type="entry name" value="RelA_SpoT"/>
    <property type="match status" value="1"/>
</dbReference>
<dbReference type="SUPFAM" id="SSF81301">
    <property type="entry name" value="Nucleotidyltransferase"/>
    <property type="match status" value="1"/>
</dbReference>
<evidence type="ECO:0000313" key="2">
    <source>
        <dbReference type="EMBL" id="KAK5576384.1"/>
    </source>
</evidence>
<protein>
    <recommendedName>
        <fullName evidence="1">RelA/SpoT domain-containing protein</fullName>
    </recommendedName>
</protein>
<dbReference type="EMBL" id="JAVFKY010000005">
    <property type="protein sequence ID" value="KAK5576384.1"/>
    <property type="molecule type" value="Genomic_DNA"/>
</dbReference>
<keyword evidence="3" id="KW-1185">Reference proteome</keyword>
<dbReference type="AlphaFoldDB" id="A0AAN7TNR3"/>
<dbReference type="CDD" id="cd05399">
    <property type="entry name" value="NT_Rel-Spo_like"/>
    <property type="match status" value="1"/>
</dbReference>
<dbReference type="GO" id="GO:0015969">
    <property type="term" value="P:guanosine tetraphosphate metabolic process"/>
    <property type="evidence" value="ECO:0007669"/>
    <property type="project" value="InterPro"/>
</dbReference>
<name>A0AAN7TNR3_9MYCE</name>
<dbReference type="InterPro" id="IPR007685">
    <property type="entry name" value="RelA_SpoT"/>
</dbReference>
<evidence type="ECO:0000259" key="1">
    <source>
        <dbReference type="SMART" id="SM00954"/>
    </source>
</evidence>
<dbReference type="SMART" id="SM00954">
    <property type="entry name" value="RelA_SpoT"/>
    <property type="match status" value="1"/>
</dbReference>
<feature type="domain" description="RelA/SpoT" evidence="1">
    <location>
        <begin position="63"/>
        <end position="177"/>
    </location>
</feature>
<dbReference type="InterPro" id="IPR052366">
    <property type="entry name" value="GTP_Pyrophosphokinase"/>
</dbReference>
<proteinExistence type="predicted"/>
<gene>
    <name evidence="2" type="ORF">RB653_007525</name>
</gene>
<accession>A0AAN7TNR3</accession>
<dbReference type="PANTHER" id="PTHR47837:SF1">
    <property type="entry name" value="GTP PYROPHOSPHOKINASE YJBM"/>
    <property type="match status" value="1"/>
</dbReference>
<dbReference type="InterPro" id="IPR043519">
    <property type="entry name" value="NT_sf"/>
</dbReference>
<organism evidence="2 3">
    <name type="scientific">Dictyostelium firmibasis</name>
    <dbReference type="NCBI Taxonomy" id="79012"/>
    <lineage>
        <taxon>Eukaryota</taxon>
        <taxon>Amoebozoa</taxon>
        <taxon>Evosea</taxon>
        <taxon>Eumycetozoa</taxon>
        <taxon>Dictyostelia</taxon>
        <taxon>Dictyosteliales</taxon>
        <taxon>Dictyosteliaceae</taxon>
        <taxon>Dictyostelium</taxon>
    </lineage>
</organism>
<sequence length="324" mass="37904">MINTFISATKKVSNTIQAHDIIPKREEEYTEEVRIMLEKNLNDFLKVVKKEIPKFYTYKEIDGRVKEIESMNRKLVSKNRNCWREVSDYCGIQIIVHPFKTIKEIIEVLKNLNTKINFKIVKEENISPKDSISFGYRATHIDSIYNDLKIEIQIRTIFQDIWGQLSHQQYEIARLNGYDKAHNLPRDISQISSLLEITENLSELLAKNHSQPIPTTKVGSPNEMKVLFTKKLNYNGHISDWEFNILYEVSKLAGIDSPQQLEKKWDEFSKKLNYLIDSTPNVIFKFSQYLFVGDSFNTNLFADTKVSFEMFNKFKNVLSNIPSI</sequence>